<dbReference type="AlphaFoldDB" id="A0AAD9DIF1"/>
<evidence type="ECO:0000313" key="3">
    <source>
        <dbReference type="Proteomes" id="UP001224775"/>
    </source>
</evidence>
<sequence length="393" mass="44128">MDTDHQGYEINSHDKAFAILPKIGGVLSIIGSLLILRDVFFKFKELKTITLTTKIMTIITVANLFIGFWENFLSTWMVPKDSIAFLASGNVTSCNFQAFIAVSMYMVVETAYTMLSVLYYITVVRRDWTTQKTQSLTVRFSFLGLPIIIGLGTAISLLATQQYNFDGVYSCGIASYPLNCHYNKNIPCTRAPNAEYILSGLFIYVLACFAVIIIFLSMLLCKVRKQDAESERYSCEYLKGVKGEGRRSNPVAFQSLRYLTAFFIPNIAFIIWGVMDISNIELSDNGWLIAVYLYVILWPLFGALNSLVYFRLRYLNEKKSNPEATWSSLIGKTLSIHPPSRRSTANETLPPPISSLIDEDDLYSPLFEDESAYGSNNEGLLSSAATATDNYSL</sequence>
<reference evidence="2" key="1">
    <citation type="submission" date="2023-06" db="EMBL/GenBank/DDBJ databases">
        <title>Survivors Of The Sea: Transcriptome response of Skeletonema marinoi to long-term dormancy.</title>
        <authorList>
            <person name="Pinder M.I.M."/>
            <person name="Kourtchenko O."/>
            <person name="Robertson E.K."/>
            <person name="Larsson T."/>
            <person name="Maumus F."/>
            <person name="Osuna-Cruz C.M."/>
            <person name="Vancaester E."/>
            <person name="Stenow R."/>
            <person name="Vandepoele K."/>
            <person name="Ploug H."/>
            <person name="Bruchert V."/>
            <person name="Godhe A."/>
            <person name="Topel M."/>
        </authorList>
    </citation>
    <scope>NUCLEOTIDE SEQUENCE</scope>
    <source>
        <strain evidence="2">R05AC</strain>
    </source>
</reference>
<keyword evidence="1" id="KW-1133">Transmembrane helix</keyword>
<dbReference type="EMBL" id="JATAAI010000003">
    <property type="protein sequence ID" value="KAK1746910.1"/>
    <property type="molecule type" value="Genomic_DNA"/>
</dbReference>
<dbReference type="SUPFAM" id="SSF81321">
    <property type="entry name" value="Family A G protein-coupled receptor-like"/>
    <property type="match status" value="1"/>
</dbReference>
<feature type="transmembrane region" description="Helical" evidence="1">
    <location>
        <begin position="98"/>
        <end position="121"/>
    </location>
</feature>
<keyword evidence="1" id="KW-0812">Transmembrane</keyword>
<name>A0AAD9DIF1_9STRA</name>
<protein>
    <submittedName>
        <fullName evidence="2">Uncharacterized protein</fullName>
    </submittedName>
</protein>
<feature type="transmembrane region" description="Helical" evidence="1">
    <location>
        <begin position="287"/>
        <end position="310"/>
    </location>
</feature>
<keyword evidence="3" id="KW-1185">Reference proteome</keyword>
<feature type="transmembrane region" description="Helical" evidence="1">
    <location>
        <begin position="256"/>
        <end position="275"/>
    </location>
</feature>
<feature type="transmembrane region" description="Helical" evidence="1">
    <location>
        <begin position="142"/>
        <end position="160"/>
    </location>
</feature>
<evidence type="ECO:0000256" key="1">
    <source>
        <dbReference type="SAM" id="Phobius"/>
    </source>
</evidence>
<organism evidence="2 3">
    <name type="scientific">Skeletonema marinoi</name>
    <dbReference type="NCBI Taxonomy" id="267567"/>
    <lineage>
        <taxon>Eukaryota</taxon>
        <taxon>Sar</taxon>
        <taxon>Stramenopiles</taxon>
        <taxon>Ochrophyta</taxon>
        <taxon>Bacillariophyta</taxon>
        <taxon>Coscinodiscophyceae</taxon>
        <taxon>Thalassiosirophycidae</taxon>
        <taxon>Thalassiosirales</taxon>
        <taxon>Skeletonemataceae</taxon>
        <taxon>Skeletonema</taxon>
        <taxon>Skeletonema marinoi-dohrnii complex</taxon>
    </lineage>
</organism>
<gene>
    <name evidence="2" type="ORF">QTG54_002254</name>
</gene>
<keyword evidence="1" id="KW-0472">Membrane</keyword>
<feature type="transmembrane region" description="Helical" evidence="1">
    <location>
        <begin position="48"/>
        <end position="69"/>
    </location>
</feature>
<evidence type="ECO:0000313" key="2">
    <source>
        <dbReference type="EMBL" id="KAK1746910.1"/>
    </source>
</evidence>
<feature type="transmembrane region" description="Helical" evidence="1">
    <location>
        <begin position="201"/>
        <end position="221"/>
    </location>
</feature>
<feature type="transmembrane region" description="Helical" evidence="1">
    <location>
        <begin position="16"/>
        <end position="36"/>
    </location>
</feature>
<accession>A0AAD9DIF1</accession>
<dbReference type="Proteomes" id="UP001224775">
    <property type="component" value="Unassembled WGS sequence"/>
</dbReference>
<proteinExistence type="predicted"/>
<dbReference type="Gene3D" id="1.20.1070.10">
    <property type="entry name" value="Rhodopsin 7-helix transmembrane proteins"/>
    <property type="match status" value="1"/>
</dbReference>
<comment type="caution">
    <text evidence="2">The sequence shown here is derived from an EMBL/GenBank/DDBJ whole genome shotgun (WGS) entry which is preliminary data.</text>
</comment>